<feature type="compositionally biased region" description="Polar residues" evidence="5">
    <location>
        <begin position="452"/>
        <end position="462"/>
    </location>
</feature>
<evidence type="ECO:0000256" key="4">
    <source>
        <dbReference type="PROSITE-ProRule" id="PRU00125"/>
    </source>
</evidence>
<name>A0AAN8M6J6_9TELE</name>
<feature type="region of interest" description="Disordered" evidence="5">
    <location>
        <begin position="603"/>
        <end position="711"/>
    </location>
</feature>
<evidence type="ECO:0000256" key="1">
    <source>
        <dbReference type="ARBA" id="ARBA00022723"/>
    </source>
</evidence>
<sequence length="787" mass="86311">MDMDLTKWKLRRCRSNFDLRRKIQERDNNVLMANAGVVTVGTFRSLQEDRSLGLSGLTSSTVSSPSYLQLENSTLNGDRNASLLPTKTAPSRPQKMVTISEVAVGARPRAPANRSSVNQEVKEEGASQTQPSILNARVGPGPATRPKPSREGPLPPPLLPSLAVSVTQNGSAQVRHSDRVSLTLKLNGRPDFGFNTHWDSAGVRVGGIQPGSPAELGQLRAGDEIVSVGGHRVAEMSHDQWKGTMTSALQKGSLTMDVQRYGNNDWSSGLPSHKIIDLTSGAPTLIGRPDASRDAVISTATRVKPAQLNGQEVNCVTSKSMKGGVRDDPMTIRRKEHELIVLKTQERRAEFFKQKGGSASAISDLQVPSLSTSPSSWSWDPEEERSRQEKWQQEQERLLQERYRQDQERLDAEWQRAQEEAGVAGYSQAEVTPEPSPSRDVVGNVVPRVKSPASNAESSGEMTNGIAGPASPQPVLSQPTPPVAHVASNQKKEVVFNGVGREEPDVKEAEQEEETDGLAEGDDWSGDTYGFTQLSTADRMKSKSSSSLDGFHRQEMKGGTREVPRRKQRQSMSLVEADRQQILEEMKRRTALLTDNSWIRQRSTSVNKQPVNRRGPMRRYESLDNLPSTTSSPSLPSNPQRPHSSLGFTAPYRPPSSRHSVGGALGGYSNGTQKHSPTWPRPFSTSSTPPNPGEEPATGESRPGSQQRDRVGTSRQVCSVCDCPLGRGAVMVIETLSLRFHLACFQCVDCRCHLGGSEVRTQIRIRNRKPYCDPCYIRLKSRLASSL</sequence>
<dbReference type="SMART" id="SM00132">
    <property type="entry name" value="LIM"/>
    <property type="match status" value="1"/>
</dbReference>
<feature type="compositionally biased region" description="Basic and acidic residues" evidence="5">
    <location>
        <begin position="490"/>
        <end position="509"/>
    </location>
</feature>
<evidence type="ECO:0000313" key="9">
    <source>
        <dbReference type="Proteomes" id="UP001356427"/>
    </source>
</evidence>
<feature type="compositionally biased region" description="Basic and acidic residues" evidence="5">
    <location>
        <begin position="384"/>
        <end position="393"/>
    </location>
</feature>
<dbReference type="CDD" id="cd08368">
    <property type="entry name" value="LIM"/>
    <property type="match status" value="1"/>
</dbReference>
<dbReference type="PROSITE" id="PS00478">
    <property type="entry name" value="LIM_DOMAIN_1"/>
    <property type="match status" value="1"/>
</dbReference>
<reference evidence="8 9" key="1">
    <citation type="submission" date="2021-04" db="EMBL/GenBank/DDBJ databases">
        <authorList>
            <person name="De Guttry C."/>
            <person name="Zahm M."/>
            <person name="Klopp C."/>
            <person name="Cabau C."/>
            <person name="Louis A."/>
            <person name="Berthelot C."/>
            <person name="Parey E."/>
            <person name="Roest Crollius H."/>
            <person name="Montfort J."/>
            <person name="Robinson-Rechavi M."/>
            <person name="Bucao C."/>
            <person name="Bouchez O."/>
            <person name="Gislard M."/>
            <person name="Lluch J."/>
            <person name="Milhes M."/>
            <person name="Lampietro C."/>
            <person name="Lopez Roques C."/>
            <person name="Donnadieu C."/>
            <person name="Braasch I."/>
            <person name="Desvignes T."/>
            <person name="Postlethwait J."/>
            <person name="Bobe J."/>
            <person name="Wedekind C."/>
            <person name="Guiguen Y."/>
        </authorList>
    </citation>
    <scope>NUCLEOTIDE SEQUENCE [LARGE SCALE GENOMIC DNA]</scope>
    <source>
        <strain evidence="8">Cs_M1</strain>
        <tissue evidence="8">Blood</tissue>
    </source>
</reference>
<evidence type="ECO:0000256" key="5">
    <source>
        <dbReference type="SAM" id="MobiDB-lite"/>
    </source>
</evidence>
<evidence type="ECO:0000256" key="3">
    <source>
        <dbReference type="ARBA" id="ARBA00023038"/>
    </source>
</evidence>
<dbReference type="SUPFAM" id="SSF50156">
    <property type="entry name" value="PDZ domain-like"/>
    <property type="match status" value="1"/>
</dbReference>
<keyword evidence="1 4" id="KW-0479">Metal-binding</keyword>
<dbReference type="InterPro" id="IPR001478">
    <property type="entry name" value="PDZ"/>
</dbReference>
<dbReference type="GO" id="GO:0030155">
    <property type="term" value="P:regulation of cell adhesion"/>
    <property type="evidence" value="ECO:0007669"/>
    <property type="project" value="InterPro"/>
</dbReference>
<feature type="domain" description="LIM zinc-binding" evidence="6">
    <location>
        <begin position="716"/>
        <end position="782"/>
    </location>
</feature>
<organism evidence="8 9">
    <name type="scientific">Coregonus suidteri</name>
    <dbReference type="NCBI Taxonomy" id="861788"/>
    <lineage>
        <taxon>Eukaryota</taxon>
        <taxon>Metazoa</taxon>
        <taxon>Chordata</taxon>
        <taxon>Craniata</taxon>
        <taxon>Vertebrata</taxon>
        <taxon>Euteleostomi</taxon>
        <taxon>Actinopterygii</taxon>
        <taxon>Neopterygii</taxon>
        <taxon>Teleostei</taxon>
        <taxon>Protacanthopterygii</taxon>
        <taxon>Salmoniformes</taxon>
        <taxon>Salmonidae</taxon>
        <taxon>Coregoninae</taxon>
        <taxon>Coregonus</taxon>
    </lineage>
</organism>
<keyword evidence="3 4" id="KW-0440">LIM domain</keyword>
<proteinExistence type="predicted"/>
<dbReference type="InterPro" id="IPR036034">
    <property type="entry name" value="PDZ_sf"/>
</dbReference>
<dbReference type="EMBL" id="JAGTTL010000003">
    <property type="protein sequence ID" value="KAK6325890.1"/>
    <property type="molecule type" value="Genomic_DNA"/>
</dbReference>
<protein>
    <recommendedName>
        <fullName evidence="10">LIM domain only protein 7-like</fullName>
    </recommendedName>
</protein>
<feature type="compositionally biased region" description="Low complexity" evidence="5">
    <location>
        <begin position="368"/>
        <end position="379"/>
    </location>
</feature>
<dbReference type="InterPro" id="IPR029978">
    <property type="entry name" value="LMO-7"/>
</dbReference>
<feature type="region of interest" description="Disordered" evidence="5">
    <location>
        <begin position="419"/>
        <end position="576"/>
    </location>
</feature>
<keyword evidence="9" id="KW-1185">Reference proteome</keyword>
<keyword evidence="2 4" id="KW-0862">Zinc</keyword>
<evidence type="ECO:0000259" key="6">
    <source>
        <dbReference type="PROSITE" id="PS50023"/>
    </source>
</evidence>
<evidence type="ECO:0000259" key="7">
    <source>
        <dbReference type="PROSITE" id="PS50106"/>
    </source>
</evidence>
<dbReference type="GO" id="GO:0023051">
    <property type="term" value="P:regulation of signaling"/>
    <property type="evidence" value="ECO:0007669"/>
    <property type="project" value="InterPro"/>
</dbReference>
<dbReference type="SMART" id="SM00228">
    <property type="entry name" value="PDZ"/>
    <property type="match status" value="1"/>
</dbReference>
<feature type="domain" description="PDZ" evidence="7">
    <location>
        <begin position="179"/>
        <end position="260"/>
    </location>
</feature>
<dbReference type="Proteomes" id="UP001356427">
    <property type="component" value="Unassembled WGS sequence"/>
</dbReference>
<dbReference type="PANTHER" id="PTHR46767">
    <property type="entry name" value="LIM DOMAIN ONLY PROTEIN 7"/>
    <property type="match status" value="1"/>
</dbReference>
<feature type="compositionally biased region" description="Polar residues" evidence="5">
    <location>
        <begin position="74"/>
        <end position="91"/>
    </location>
</feature>
<dbReference type="PROSITE" id="PS50023">
    <property type="entry name" value="LIM_DOMAIN_2"/>
    <property type="match status" value="1"/>
</dbReference>
<dbReference type="Gene3D" id="2.10.110.10">
    <property type="entry name" value="Cysteine Rich Protein"/>
    <property type="match status" value="1"/>
</dbReference>
<dbReference type="AlphaFoldDB" id="A0AAN8M6J6"/>
<feature type="compositionally biased region" description="Basic and acidic residues" evidence="5">
    <location>
        <begin position="550"/>
        <end position="565"/>
    </location>
</feature>
<feature type="compositionally biased region" description="Acidic residues" evidence="5">
    <location>
        <begin position="510"/>
        <end position="525"/>
    </location>
</feature>
<feature type="region of interest" description="Disordered" evidence="5">
    <location>
        <begin position="74"/>
        <end position="161"/>
    </location>
</feature>
<dbReference type="PANTHER" id="PTHR46767:SF2">
    <property type="entry name" value="LIM DOMAIN 7B"/>
    <property type="match status" value="1"/>
</dbReference>
<evidence type="ECO:0008006" key="10">
    <source>
        <dbReference type="Google" id="ProtNLM"/>
    </source>
</evidence>
<evidence type="ECO:0000313" key="8">
    <source>
        <dbReference type="EMBL" id="KAK6325890.1"/>
    </source>
</evidence>
<dbReference type="PROSITE" id="PS50106">
    <property type="entry name" value="PDZ"/>
    <property type="match status" value="1"/>
</dbReference>
<comment type="caution">
    <text evidence="8">The sequence shown here is derived from an EMBL/GenBank/DDBJ whole genome shotgun (WGS) entry which is preliminary data.</text>
</comment>
<accession>A0AAN8M6J6</accession>
<dbReference type="Gene3D" id="2.30.42.10">
    <property type="match status" value="1"/>
</dbReference>
<dbReference type="Pfam" id="PF00412">
    <property type="entry name" value="LIM"/>
    <property type="match status" value="1"/>
</dbReference>
<feature type="compositionally biased region" description="Low complexity" evidence="5">
    <location>
        <begin position="625"/>
        <end position="638"/>
    </location>
</feature>
<gene>
    <name evidence="8" type="ORF">J4Q44_G00052320</name>
</gene>
<dbReference type="Pfam" id="PF00595">
    <property type="entry name" value="PDZ"/>
    <property type="match status" value="1"/>
</dbReference>
<feature type="region of interest" description="Disordered" evidence="5">
    <location>
        <begin position="363"/>
        <end position="393"/>
    </location>
</feature>
<evidence type="ECO:0000256" key="2">
    <source>
        <dbReference type="ARBA" id="ARBA00022833"/>
    </source>
</evidence>
<dbReference type="InterPro" id="IPR001781">
    <property type="entry name" value="Znf_LIM"/>
</dbReference>
<dbReference type="GO" id="GO:0046872">
    <property type="term" value="F:metal ion binding"/>
    <property type="evidence" value="ECO:0007669"/>
    <property type="project" value="UniProtKB-KW"/>
</dbReference>